<dbReference type="Proteomes" id="UP000008710">
    <property type="component" value="Chromosome"/>
</dbReference>
<dbReference type="KEGG" id="rha:RHA1_ro00780"/>
<evidence type="ECO:0000313" key="2">
    <source>
        <dbReference type="Proteomes" id="UP000008710"/>
    </source>
</evidence>
<accession>Q0SIM1</accession>
<evidence type="ECO:0000313" key="1">
    <source>
        <dbReference type="EMBL" id="ABG92615.1"/>
    </source>
</evidence>
<gene>
    <name evidence="1" type="ordered locus">RHA1_ro00780</name>
</gene>
<reference evidence="2" key="1">
    <citation type="journal article" date="2006" name="Proc. Natl. Acad. Sci. U.S.A.">
        <title>The complete genome of Rhodococcus sp. RHA1 provides insights into a catabolic powerhouse.</title>
        <authorList>
            <person name="McLeod M.P."/>
            <person name="Warren R.L."/>
            <person name="Hsiao W.W.L."/>
            <person name="Araki N."/>
            <person name="Myhre M."/>
            <person name="Fernandes C."/>
            <person name="Miyazawa D."/>
            <person name="Wong W."/>
            <person name="Lillquist A.L."/>
            <person name="Wang D."/>
            <person name="Dosanjh M."/>
            <person name="Hara H."/>
            <person name="Petrescu A."/>
            <person name="Morin R.D."/>
            <person name="Yang G."/>
            <person name="Stott J.M."/>
            <person name="Schein J.E."/>
            <person name="Shin H."/>
            <person name="Smailus D."/>
            <person name="Siddiqui A.S."/>
            <person name="Marra M.A."/>
            <person name="Jones S.J.M."/>
            <person name="Holt R."/>
            <person name="Brinkman F.S.L."/>
            <person name="Miyauchi K."/>
            <person name="Fukuda M."/>
            <person name="Davies J.E."/>
            <person name="Mohn W.W."/>
            <person name="Eltis L.D."/>
        </authorList>
    </citation>
    <scope>NUCLEOTIDE SEQUENCE [LARGE SCALE GENOMIC DNA]</scope>
    <source>
        <strain evidence="2">RHA1</strain>
    </source>
</reference>
<sequence>MFGVADAPGSRFGTGSRCARCIAAGLMSRDTCEEYGIFGDGCLVQERSLRMPCAYSCSPRKTSAIVSTARGGMFSACAPCVEMSRCGLGLVGHSSD</sequence>
<name>Q0SIM1_RHOJR</name>
<protein>
    <submittedName>
        <fullName evidence="1">Uncharacterized protein</fullName>
    </submittedName>
</protein>
<proteinExistence type="predicted"/>
<dbReference type="HOGENOM" id="CLU_2357825_0_0_11"/>
<organism evidence="1 2">
    <name type="scientific">Rhodococcus jostii (strain RHA1)</name>
    <dbReference type="NCBI Taxonomy" id="101510"/>
    <lineage>
        <taxon>Bacteria</taxon>
        <taxon>Bacillati</taxon>
        <taxon>Actinomycetota</taxon>
        <taxon>Actinomycetes</taxon>
        <taxon>Mycobacteriales</taxon>
        <taxon>Nocardiaceae</taxon>
        <taxon>Rhodococcus</taxon>
    </lineage>
</organism>
<dbReference type="EMBL" id="CP000431">
    <property type="protein sequence ID" value="ABG92615.1"/>
    <property type="molecule type" value="Genomic_DNA"/>
</dbReference>
<dbReference type="AlphaFoldDB" id="Q0SIM1"/>